<proteinExistence type="predicted"/>
<evidence type="ECO:0000313" key="3">
    <source>
        <dbReference type="Proteomes" id="UP000204391"/>
    </source>
</evidence>
<keyword evidence="1" id="KW-0812">Transmembrane</keyword>
<keyword evidence="1" id="KW-0472">Membrane</keyword>
<dbReference type="EMBL" id="CP022437">
    <property type="protein sequence ID" value="ASN06430.1"/>
    <property type="molecule type" value="Genomic_DNA"/>
</dbReference>
<dbReference type="RefSeq" id="WP_089533428.1">
    <property type="nucleotide sequence ID" value="NZ_CP022437.1"/>
</dbReference>
<accession>A0A221MFP1</accession>
<evidence type="ECO:0000313" key="2">
    <source>
        <dbReference type="EMBL" id="ASN06430.1"/>
    </source>
</evidence>
<feature type="transmembrane region" description="Helical" evidence="1">
    <location>
        <begin position="39"/>
        <end position="58"/>
    </location>
</feature>
<feature type="transmembrane region" description="Helical" evidence="1">
    <location>
        <begin position="70"/>
        <end position="87"/>
    </location>
</feature>
<dbReference type="KEGG" id="vne:CFK40_16095"/>
<reference evidence="2 3" key="1">
    <citation type="journal article" date="2003" name="Int. J. Syst. Evol. Microbiol.">
        <title>Virgibacillus carmonensis sp. nov., Virgibacillus necropolis sp. nov. and Virgibacillus picturae sp. nov., three novel species isolated from deteriorated mural paintings, transfer of the species of the genus salibacillus to Virgibacillus, as Virgibacillus marismortui comb. nov. and Virgibacillus salexigens comb. nov., and emended description of the genus Virgibacillus.</title>
        <authorList>
            <person name="Heyrman J."/>
            <person name="Logan N.A."/>
            <person name="Busse H.J."/>
            <person name="Balcaen A."/>
            <person name="Lebbe L."/>
            <person name="Rodriguez-Diaz M."/>
            <person name="Swings J."/>
            <person name="De Vos P."/>
        </authorList>
    </citation>
    <scope>NUCLEOTIDE SEQUENCE [LARGE SCALE GENOMIC DNA]</scope>
    <source>
        <strain evidence="2 3">LMG 19488</strain>
    </source>
</reference>
<evidence type="ECO:0000256" key="1">
    <source>
        <dbReference type="SAM" id="Phobius"/>
    </source>
</evidence>
<sequence>MNKEKKKKNAYVYIVISYLGILLIAIAAMRVTVFNDDRIGFFITIFSYLLLISFIRSLERKIGFSSRTRIISRGIFMVLLAISFLLFL</sequence>
<keyword evidence="3" id="KW-1185">Reference proteome</keyword>
<gene>
    <name evidence="2" type="ORF">CFK40_16095</name>
</gene>
<feature type="transmembrane region" description="Helical" evidence="1">
    <location>
        <begin position="12"/>
        <end position="33"/>
    </location>
</feature>
<name>A0A221MFP1_9BACI</name>
<protein>
    <submittedName>
        <fullName evidence="2">Uncharacterized protein</fullName>
    </submittedName>
</protein>
<dbReference type="Proteomes" id="UP000204391">
    <property type="component" value="Chromosome"/>
</dbReference>
<organism evidence="2 3">
    <name type="scientific">Virgibacillus necropolis</name>
    <dbReference type="NCBI Taxonomy" id="163877"/>
    <lineage>
        <taxon>Bacteria</taxon>
        <taxon>Bacillati</taxon>
        <taxon>Bacillota</taxon>
        <taxon>Bacilli</taxon>
        <taxon>Bacillales</taxon>
        <taxon>Bacillaceae</taxon>
        <taxon>Virgibacillus</taxon>
    </lineage>
</organism>
<keyword evidence="1" id="KW-1133">Transmembrane helix</keyword>
<dbReference type="AlphaFoldDB" id="A0A221MFP1"/>